<name>A0ACC2JME0_9PEZI</name>
<protein>
    <submittedName>
        <fullName evidence="1">Uncharacterized protein</fullName>
    </submittedName>
</protein>
<evidence type="ECO:0000313" key="1">
    <source>
        <dbReference type="EMBL" id="KAJ8128428.1"/>
    </source>
</evidence>
<reference evidence="1" key="1">
    <citation type="submission" date="2022-12" db="EMBL/GenBank/DDBJ databases">
        <title>Genome Sequence of Lasiodiplodia mahajangana.</title>
        <authorList>
            <person name="Buettner E."/>
        </authorList>
    </citation>
    <scope>NUCLEOTIDE SEQUENCE</scope>
    <source>
        <strain evidence="1">VT137</strain>
    </source>
</reference>
<dbReference type="Proteomes" id="UP001153332">
    <property type="component" value="Unassembled WGS sequence"/>
</dbReference>
<sequence>METESFDFVIAGGGTAGLVLANRLSEVDHLRILVLEAGLDHSDEPRVRTPGLYSALFGTDIDWGFMTVPQENLDGRNISVNQGKALGGSSVINAQVYIPPTKAILDAWAELGNDGWDWNTIGPYYRKAFTLPRVPGELRQQLGIDSWTSDDDNTDGPLQLSLAGNPDHPIRKLWVETFKRKGYLMKGGPWADDSVGAFSILASVDPTTRERVHAAGAYYDPVKHRENLHVVVGAYVNKIVFEDGQPQPKAVGLQYTHEGKTKIARARKEVILAVGALRTPGLLELSGVGNRNSLKQHGIDAIKDLPGVGENLQDHIVCDIRYDAKDEMGALEDVRQGAEATEEVTQSSLRSHNGVVTSSGILTYAYLPVVDFLAGEGRDKLIKLIDENRPLASAQPENVRARMYYDIAEKTLLDSNKPSGAYLTSIGQSSIAPEPGVTLPTPPQIEKHLAVVAILAQPLSRGSVHIVSNDPTARPEVDPKYLSNPLDMEIFAQHTLYIESIAKSAPLSDVLKQPLQRSSPLAHVTDVDSARRYIKSRAISMWHPVGTCAMLPEKAGGVVDASLKVYGVDNLRIVDSSVVPLLPPGNLQSTVYAVAERAADIIKEAHGLA</sequence>
<evidence type="ECO:0000313" key="2">
    <source>
        <dbReference type="Proteomes" id="UP001153332"/>
    </source>
</evidence>
<dbReference type="EMBL" id="JAPUUL010001071">
    <property type="protein sequence ID" value="KAJ8128428.1"/>
    <property type="molecule type" value="Genomic_DNA"/>
</dbReference>
<proteinExistence type="predicted"/>
<gene>
    <name evidence="1" type="ORF">O1611_g5206</name>
</gene>
<keyword evidence="2" id="KW-1185">Reference proteome</keyword>
<comment type="caution">
    <text evidence="1">The sequence shown here is derived from an EMBL/GenBank/DDBJ whole genome shotgun (WGS) entry which is preliminary data.</text>
</comment>
<accession>A0ACC2JME0</accession>
<organism evidence="1 2">
    <name type="scientific">Lasiodiplodia mahajangana</name>
    <dbReference type="NCBI Taxonomy" id="1108764"/>
    <lineage>
        <taxon>Eukaryota</taxon>
        <taxon>Fungi</taxon>
        <taxon>Dikarya</taxon>
        <taxon>Ascomycota</taxon>
        <taxon>Pezizomycotina</taxon>
        <taxon>Dothideomycetes</taxon>
        <taxon>Dothideomycetes incertae sedis</taxon>
        <taxon>Botryosphaeriales</taxon>
        <taxon>Botryosphaeriaceae</taxon>
        <taxon>Lasiodiplodia</taxon>
    </lineage>
</organism>